<dbReference type="AlphaFoldDB" id="A0A6A6DX96"/>
<organism evidence="3 4">
    <name type="scientific">Zopfia rhizophila CBS 207.26</name>
    <dbReference type="NCBI Taxonomy" id="1314779"/>
    <lineage>
        <taxon>Eukaryota</taxon>
        <taxon>Fungi</taxon>
        <taxon>Dikarya</taxon>
        <taxon>Ascomycota</taxon>
        <taxon>Pezizomycotina</taxon>
        <taxon>Dothideomycetes</taxon>
        <taxon>Dothideomycetes incertae sedis</taxon>
        <taxon>Zopfiaceae</taxon>
        <taxon>Zopfia</taxon>
    </lineage>
</organism>
<gene>
    <name evidence="3" type="ORF">K469DRAFT_690134</name>
</gene>
<feature type="chain" id="PRO_5025411514" evidence="2">
    <location>
        <begin position="18"/>
        <end position="190"/>
    </location>
</feature>
<name>A0A6A6DX96_9PEZI</name>
<sequence>MSYMIVILNLLITVASAINRDRAAVTISNEIQNQSLRADNSTFFYRDQVFEMVASDCRLRFYCCQLLKNLWRDDGGHVCQITGTAKVCKMTNRPWSAKHAQTVPQPFALARSAGSKTRRSSNCQGVVLYTAVLGLYTRLWIWICLRYYRSERLQYFYRWYLTHLALLDPNISTVWEGRKCVRAGLRRRAR</sequence>
<keyword evidence="1" id="KW-0812">Transmembrane</keyword>
<keyword evidence="1" id="KW-0472">Membrane</keyword>
<feature type="signal peptide" evidence="2">
    <location>
        <begin position="1"/>
        <end position="17"/>
    </location>
</feature>
<evidence type="ECO:0000313" key="3">
    <source>
        <dbReference type="EMBL" id="KAF2183395.1"/>
    </source>
</evidence>
<keyword evidence="2" id="KW-0732">Signal</keyword>
<dbReference type="EMBL" id="ML994643">
    <property type="protein sequence ID" value="KAF2183395.1"/>
    <property type="molecule type" value="Genomic_DNA"/>
</dbReference>
<keyword evidence="1" id="KW-1133">Transmembrane helix</keyword>
<proteinExistence type="predicted"/>
<evidence type="ECO:0000256" key="2">
    <source>
        <dbReference type="SAM" id="SignalP"/>
    </source>
</evidence>
<accession>A0A6A6DX96</accession>
<protein>
    <submittedName>
        <fullName evidence="3">Uncharacterized protein</fullName>
    </submittedName>
</protein>
<evidence type="ECO:0000313" key="4">
    <source>
        <dbReference type="Proteomes" id="UP000800200"/>
    </source>
</evidence>
<keyword evidence="4" id="KW-1185">Reference proteome</keyword>
<dbReference type="Proteomes" id="UP000800200">
    <property type="component" value="Unassembled WGS sequence"/>
</dbReference>
<feature type="transmembrane region" description="Helical" evidence="1">
    <location>
        <begin position="126"/>
        <end position="148"/>
    </location>
</feature>
<reference evidence="3" key="1">
    <citation type="journal article" date="2020" name="Stud. Mycol.">
        <title>101 Dothideomycetes genomes: a test case for predicting lifestyles and emergence of pathogens.</title>
        <authorList>
            <person name="Haridas S."/>
            <person name="Albert R."/>
            <person name="Binder M."/>
            <person name="Bloem J."/>
            <person name="Labutti K."/>
            <person name="Salamov A."/>
            <person name="Andreopoulos B."/>
            <person name="Baker S."/>
            <person name="Barry K."/>
            <person name="Bills G."/>
            <person name="Bluhm B."/>
            <person name="Cannon C."/>
            <person name="Castanera R."/>
            <person name="Culley D."/>
            <person name="Daum C."/>
            <person name="Ezra D."/>
            <person name="Gonzalez J."/>
            <person name="Henrissat B."/>
            <person name="Kuo A."/>
            <person name="Liang C."/>
            <person name="Lipzen A."/>
            <person name="Lutzoni F."/>
            <person name="Magnuson J."/>
            <person name="Mondo S."/>
            <person name="Nolan M."/>
            <person name="Ohm R."/>
            <person name="Pangilinan J."/>
            <person name="Park H.-J."/>
            <person name="Ramirez L."/>
            <person name="Alfaro M."/>
            <person name="Sun H."/>
            <person name="Tritt A."/>
            <person name="Yoshinaga Y."/>
            <person name="Zwiers L.-H."/>
            <person name="Turgeon B."/>
            <person name="Goodwin S."/>
            <person name="Spatafora J."/>
            <person name="Crous P."/>
            <person name="Grigoriev I."/>
        </authorList>
    </citation>
    <scope>NUCLEOTIDE SEQUENCE</scope>
    <source>
        <strain evidence="3">CBS 207.26</strain>
    </source>
</reference>
<evidence type="ECO:0000256" key="1">
    <source>
        <dbReference type="SAM" id="Phobius"/>
    </source>
</evidence>